<gene>
    <name evidence="2" type="ORF">EGH24_09305</name>
</gene>
<evidence type="ECO:0000313" key="2">
    <source>
        <dbReference type="EMBL" id="TQQ81308.1"/>
    </source>
</evidence>
<dbReference type="Pfam" id="PF26404">
    <property type="entry name" value="DUF8102"/>
    <property type="match status" value="1"/>
</dbReference>
<proteinExistence type="predicted"/>
<dbReference type="Proteomes" id="UP000705823">
    <property type="component" value="Unassembled WGS sequence"/>
</dbReference>
<dbReference type="EMBL" id="RKLU01000003">
    <property type="protein sequence ID" value="TQQ81308.1"/>
    <property type="molecule type" value="Genomic_DNA"/>
</dbReference>
<reference evidence="2" key="1">
    <citation type="submission" date="2019-02" db="EMBL/GenBank/DDBJ databases">
        <title>Halonotius sp. a new haloarchaeum isolated from saline soil.</title>
        <authorList>
            <person name="Duran-Viseras A."/>
            <person name="Sanchez-Porro C."/>
            <person name="Ventosa A."/>
        </authorList>
    </citation>
    <scope>NUCLEOTIDE SEQUENCE</scope>
    <source>
        <strain evidence="2">F15B</strain>
    </source>
</reference>
<sequence>MPDTDEELEKFGPGMLTDTQRHYLAGDLDVEAGSQRERTIRSRIRERVANTISDLIIFQRHSETRDIEQISKKVKLGTLEAGEILALLLRLNANISPFLKDNDIDPDSNIKPSPFVDQTAPDEMNLETKQEEAEELLNLFEDIINRGIHRVFRKQGFDIEDLTVNMDITLGDDLDSLVEQDLESLDERSLMLLHQEDKISKEEFYSEAARRDMFKQRQKEYDELRWEKDE</sequence>
<protein>
    <recommendedName>
        <fullName evidence="1">Domain of unknown function domain-containing protein</fullName>
    </recommendedName>
</protein>
<accession>A0A8J8TCJ7</accession>
<evidence type="ECO:0000313" key="3">
    <source>
        <dbReference type="Proteomes" id="UP000705823"/>
    </source>
</evidence>
<feature type="domain" description="Domain of unknown function" evidence="1">
    <location>
        <begin position="15"/>
        <end position="73"/>
    </location>
</feature>
<evidence type="ECO:0000259" key="1">
    <source>
        <dbReference type="Pfam" id="PF26404"/>
    </source>
</evidence>
<organism evidence="2 3">
    <name type="scientific">Halonotius terrestris</name>
    <dbReference type="NCBI Taxonomy" id="2487750"/>
    <lineage>
        <taxon>Archaea</taxon>
        <taxon>Methanobacteriati</taxon>
        <taxon>Methanobacteriota</taxon>
        <taxon>Stenosarchaea group</taxon>
        <taxon>Halobacteria</taxon>
        <taxon>Halobacteriales</taxon>
        <taxon>Haloferacaceae</taxon>
        <taxon>Halonotius</taxon>
    </lineage>
</organism>
<dbReference type="InterPro" id="IPR058415">
    <property type="entry name" value="DUF8102"/>
</dbReference>
<comment type="caution">
    <text evidence="2">The sequence shown here is derived from an EMBL/GenBank/DDBJ whole genome shotgun (WGS) entry which is preliminary data.</text>
</comment>
<dbReference type="AlphaFoldDB" id="A0A8J8TCJ7"/>
<name>A0A8J8TCJ7_9EURY</name>
<dbReference type="RefSeq" id="WP_142979868.1">
    <property type="nucleotide sequence ID" value="NZ_RKLU01000003.1"/>
</dbReference>
<keyword evidence="3" id="KW-1185">Reference proteome</keyword>